<name>A0ABD3HLS4_9MARC</name>
<accession>A0ABD3HLS4</accession>
<dbReference type="AlphaFoldDB" id="A0ABD3HLS4"/>
<evidence type="ECO:0000313" key="1">
    <source>
        <dbReference type="EMBL" id="KAL3691776.1"/>
    </source>
</evidence>
<proteinExistence type="predicted"/>
<sequence>MHVYMLFIIYLEEGFVILDGKQVSLPQYAVWVKLLQKPVFGSLMKVGKPTAKRRLDILAMTWRSELKQFFLKMFSRLKLLLVTPLEALEVLEKPACTPDSADQVISCPGFVEGLGRILACRDVEPVVLSQAVRCLQTLSSFCRTRSKILSTCPGLFQPLIQVIREVCEPTVLKAAAVSVAKMISDEPYFKLHDSRDLLSVVVESIELPPTKDLKISVGSHVLEFVYTLTSFEAVSA</sequence>
<dbReference type="Gene3D" id="1.25.10.10">
    <property type="entry name" value="Leucine-rich Repeat Variant"/>
    <property type="match status" value="1"/>
</dbReference>
<comment type="caution">
    <text evidence="1">The sequence shown here is derived from an EMBL/GenBank/DDBJ whole genome shotgun (WGS) entry which is preliminary data.</text>
</comment>
<dbReference type="EMBL" id="JBJQOH010000003">
    <property type="protein sequence ID" value="KAL3691776.1"/>
    <property type="molecule type" value="Genomic_DNA"/>
</dbReference>
<dbReference type="InterPro" id="IPR011989">
    <property type="entry name" value="ARM-like"/>
</dbReference>
<dbReference type="Proteomes" id="UP001633002">
    <property type="component" value="Unassembled WGS sequence"/>
</dbReference>
<keyword evidence="2" id="KW-1185">Reference proteome</keyword>
<protein>
    <submittedName>
        <fullName evidence="1">Uncharacterized protein</fullName>
    </submittedName>
</protein>
<evidence type="ECO:0000313" key="2">
    <source>
        <dbReference type="Proteomes" id="UP001633002"/>
    </source>
</evidence>
<dbReference type="SUPFAM" id="SSF48371">
    <property type="entry name" value="ARM repeat"/>
    <property type="match status" value="1"/>
</dbReference>
<reference evidence="1 2" key="1">
    <citation type="submission" date="2024-09" db="EMBL/GenBank/DDBJ databases">
        <title>Chromosome-scale assembly of Riccia sorocarpa.</title>
        <authorList>
            <person name="Paukszto L."/>
        </authorList>
    </citation>
    <scope>NUCLEOTIDE SEQUENCE [LARGE SCALE GENOMIC DNA]</scope>
    <source>
        <strain evidence="1">LP-2024</strain>
        <tissue evidence="1">Aerial parts of the thallus</tissue>
    </source>
</reference>
<gene>
    <name evidence="1" type="ORF">R1sor_005427</name>
</gene>
<organism evidence="1 2">
    <name type="scientific">Riccia sorocarpa</name>
    <dbReference type="NCBI Taxonomy" id="122646"/>
    <lineage>
        <taxon>Eukaryota</taxon>
        <taxon>Viridiplantae</taxon>
        <taxon>Streptophyta</taxon>
        <taxon>Embryophyta</taxon>
        <taxon>Marchantiophyta</taxon>
        <taxon>Marchantiopsida</taxon>
        <taxon>Marchantiidae</taxon>
        <taxon>Marchantiales</taxon>
        <taxon>Ricciaceae</taxon>
        <taxon>Riccia</taxon>
    </lineage>
</organism>
<dbReference type="InterPro" id="IPR016024">
    <property type="entry name" value="ARM-type_fold"/>
</dbReference>